<reference evidence="1 2" key="1">
    <citation type="submission" date="2023-07" db="EMBL/GenBank/DDBJ databases">
        <title>Genomic Encyclopedia of Type Strains, Phase IV (KMG-IV): sequencing the most valuable type-strain genomes for metagenomic binning, comparative biology and taxonomic classification.</title>
        <authorList>
            <person name="Goeker M."/>
        </authorList>
    </citation>
    <scope>NUCLEOTIDE SEQUENCE [LARGE SCALE GENOMIC DNA]</scope>
    <source>
        <strain evidence="1 2">DSM 14914</strain>
    </source>
</reference>
<dbReference type="Proteomes" id="UP001242811">
    <property type="component" value="Unassembled WGS sequence"/>
</dbReference>
<dbReference type="RefSeq" id="WP_244316029.1">
    <property type="nucleotide sequence ID" value="NZ_CP045298.1"/>
</dbReference>
<protein>
    <recommendedName>
        <fullName evidence="3">DUF2491 family protein</fullName>
    </recommendedName>
</protein>
<comment type="caution">
    <text evidence="1">The sequence shown here is derived from an EMBL/GenBank/DDBJ whole genome shotgun (WGS) entry which is preliminary data.</text>
</comment>
<sequence>MLKLFGLFKKKTIFEDQLNQLSEVGIFMRAELKKELLLEEISRSEYEEDPYNLLLLTLGGEVEVNDEFINVSDEIWYLDAECIEDHGDYARVIMRLESMTKLNLNKITDYVDIQNNTAWVSFEYKNELIRWEMKVYDDWLDMEIFKKFNELIKTKQSMKLYISILGQGCLVGYFNKKQVIELNKLTKYKFEEY</sequence>
<proteinExistence type="predicted"/>
<evidence type="ECO:0000313" key="2">
    <source>
        <dbReference type="Proteomes" id="UP001242811"/>
    </source>
</evidence>
<evidence type="ECO:0000313" key="1">
    <source>
        <dbReference type="EMBL" id="MDQ0496054.1"/>
    </source>
</evidence>
<evidence type="ECO:0008006" key="3">
    <source>
        <dbReference type="Google" id="ProtNLM"/>
    </source>
</evidence>
<keyword evidence="2" id="KW-1185">Reference proteome</keyword>
<accession>A0ABU0L443</accession>
<dbReference type="EMBL" id="JAUSWA010000030">
    <property type="protein sequence ID" value="MDQ0496054.1"/>
    <property type="molecule type" value="Genomic_DNA"/>
</dbReference>
<gene>
    <name evidence="1" type="ORF">QOZ95_004240</name>
</gene>
<organism evidence="1 2">
    <name type="scientific">Paenibacillus brasilensis</name>
    <dbReference type="NCBI Taxonomy" id="128574"/>
    <lineage>
        <taxon>Bacteria</taxon>
        <taxon>Bacillati</taxon>
        <taxon>Bacillota</taxon>
        <taxon>Bacilli</taxon>
        <taxon>Bacillales</taxon>
        <taxon>Paenibacillaceae</taxon>
        <taxon>Paenibacillus</taxon>
    </lineage>
</organism>
<name>A0ABU0L443_9BACL</name>